<keyword evidence="1" id="KW-0472">Membrane</keyword>
<feature type="transmembrane region" description="Helical" evidence="1">
    <location>
        <begin position="152"/>
        <end position="174"/>
    </location>
</feature>
<keyword evidence="3" id="KW-1185">Reference proteome</keyword>
<feature type="transmembrane region" description="Helical" evidence="1">
    <location>
        <begin position="124"/>
        <end position="146"/>
    </location>
</feature>
<feature type="transmembrane region" description="Helical" evidence="1">
    <location>
        <begin position="6"/>
        <end position="21"/>
    </location>
</feature>
<dbReference type="Proteomes" id="UP000002350">
    <property type="component" value="Chromosome"/>
</dbReference>
<feature type="transmembrane region" description="Helical" evidence="1">
    <location>
        <begin position="83"/>
        <end position="103"/>
    </location>
</feature>
<dbReference type="eggNOG" id="ENOG5032TBM">
    <property type="taxonomic scope" value="Bacteria"/>
</dbReference>
<accession>D4ZEG7</accession>
<sequence length="261" mass="28703">MQKVSNFGILAALFCLFNYLLETPMPLSAILTEAYNFFRNHISQLAVLTVPILFVQVGIQLWLSMEIRGADLENPQFGASHMAAMMALLLVFSLLIAAFTIFLEIRSQGHEASTALILKTSLNFVPGLLLAGVFSGLAILAPVMIFAAFGPLWLIGLTMSIYIFARLAYVNFMIVVERLTPFEAIKASFKFSGPIAFKTLMVLMLYIPLSLVGGAISALVDSFFPAQLIVEVFIAFIGLFINVALFRLYMVSRPNKVDGEA</sequence>
<keyword evidence="1" id="KW-1133">Transmembrane helix</keyword>
<proteinExistence type="predicted"/>
<protein>
    <submittedName>
        <fullName evidence="2">Uncharacterized protein</fullName>
    </submittedName>
</protein>
<gene>
    <name evidence="2" type="ordered locus">SVI_0226</name>
</gene>
<feature type="transmembrane region" description="Helical" evidence="1">
    <location>
        <begin position="195"/>
        <end position="220"/>
    </location>
</feature>
<keyword evidence="1" id="KW-0812">Transmembrane</keyword>
<dbReference type="AlphaFoldDB" id="D4ZEG7"/>
<name>D4ZEG7_SHEVD</name>
<feature type="transmembrane region" description="Helical" evidence="1">
    <location>
        <begin position="226"/>
        <end position="246"/>
    </location>
</feature>
<dbReference type="HOGENOM" id="CLU_1170021_0_0_6"/>
<dbReference type="KEGG" id="svo:SVI_0226"/>
<evidence type="ECO:0000313" key="2">
    <source>
        <dbReference type="EMBL" id="BAJ00197.1"/>
    </source>
</evidence>
<dbReference type="STRING" id="637905.SVI_0226"/>
<evidence type="ECO:0000313" key="3">
    <source>
        <dbReference type="Proteomes" id="UP000002350"/>
    </source>
</evidence>
<reference evidence="3" key="1">
    <citation type="journal article" date="2010" name="Mol. Biosyst.">
        <title>Complete genome sequence and comparative analysis of Shewanella violacea, a psychrophilic and piezophilic bacterium from deep sea floor sediments.</title>
        <authorList>
            <person name="Aono E."/>
            <person name="Baba T."/>
            <person name="Ara T."/>
            <person name="Nishi T."/>
            <person name="Nakamichi T."/>
            <person name="Inamoto E."/>
            <person name="Toyonaga H."/>
            <person name="Hasegawa M."/>
            <person name="Takai Y."/>
            <person name="Okumura Y."/>
            <person name="Baba M."/>
            <person name="Tomita M."/>
            <person name="Kato C."/>
            <person name="Oshima T."/>
            <person name="Nakasone K."/>
            <person name="Mori H."/>
        </authorList>
    </citation>
    <scope>NUCLEOTIDE SEQUENCE [LARGE SCALE GENOMIC DNA]</scope>
    <source>
        <strain evidence="3">JCM 10179 / CIP 106290 / LMG 19151 / DSS12</strain>
    </source>
</reference>
<organism evidence="2 3">
    <name type="scientific">Shewanella violacea (strain JCM 10179 / CIP 106290 / LMG 19151 / DSS12)</name>
    <dbReference type="NCBI Taxonomy" id="637905"/>
    <lineage>
        <taxon>Bacteria</taxon>
        <taxon>Pseudomonadati</taxon>
        <taxon>Pseudomonadota</taxon>
        <taxon>Gammaproteobacteria</taxon>
        <taxon>Alteromonadales</taxon>
        <taxon>Shewanellaceae</taxon>
        <taxon>Shewanella</taxon>
    </lineage>
</organism>
<feature type="transmembrane region" description="Helical" evidence="1">
    <location>
        <begin position="42"/>
        <end position="63"/>
    </location>
</feature>
<dbReference type="EMBL" id="AP011177">
    <property type="protein sequence ID" value="BAJ00197.1"/>
    <property type="molecule type" value="Genomic_DNA"/>
</dbReference>
<evidence type="ECO:0000256" key="1">
    <source>
        <dbReference type="SAM" id="Phobius"/>
    </source>
</evidence>